<dbReference type="Pfam" id="PF20448">
    <property type="entry name" value="DUF6705"/>
    <property type="match status" value="1"/>
</dbReference>
<evidence type="ECO:0000256" key="1">
    <source>
        <dbReference type="SAM" id="SignalP"/>
    </source>
</evidence>
<dbReference type="Proteomes" id="UP000548067">
    <property type="component" value="Unassembled WGS sequence"/>
</dbReference>
<proteinExistence type="predicted"/>
<dbReference type="RefSeq" id="WP_169322368.1">
    <property type="nucleotide sequence ID" value="NZ_JABCJF010000012.1"/>
</dbReference>
<dbReference type="PROSITE" id="PS51257">
    <property type="entry name" value="PROKAR_LIPOPROTEIN"/>
    <property type="match status" value="1"/>
</dbReference>
<feature type="chain" id="PRO_5032509312" description="DUF6705 domain-containing protein" evidence="1">
    <location>
        <begin position="21"/>
        <end position="185"/>
    </location>
</feature>
<accession>A0A848NAA8</accession>
<comment type="caution">
    <text evidence="3">The sequence shown here is derived from an EMBL/GenBank/DDBJ whole genome shotgun (WGS) entry which is preliminary data.</text>
</comment>
<keyword evidence="1" id="KW-0732">Signal</keyword>
<sequence>MKYYLTLILTSILMSCKAQSPVYTLGGDIPGNLPLNAYIKDTNNILNKFTGIWMYQENGKIFTLNLQKSENKKLITYYVDELNGFYKYMNNGSIIVDTSDQPLSKSKITGARISVENPNKIILFFYDPERPRVSSQVDLTYSNQGVEKLHWELRVTGILPQGVPGKTLNPATDVRVPTNMELIKQ</sequence>
<evidence type="ECO:0000259" key="2">
    <source>
        <dbReference type="Pfam" id="PF20448"/>
    </source>
</evidence>
<evidence type="ECO:0000313" key="4">
    <source>
        <dbReference type="Proteomes" id="UP000548067"/>
    </source>
</evidence>
<feature type="signal peptide" evidence="1">
    <location>
        <begin position="1"/>
        <end position="20"/>
    </location>
</feature>
<gene>
    <name evidence="3" type="ORF">HIO71_17135</name>
</gene>
<feature type="domain" description="DUF6705" evidence="2">
    <location>
        <begin position="1"/>
        <end position="185"/>
    </location>
</feature>
<evidence type="ECO:0000313" key="3">
    <source>
        <dbReference type="EMBL" id="NMR35905.1"/>
    </source>
</evidence>
<dbReference type="AlphaFoldDB" id="A0A848NAA8"/>
<organism evidence="3 4">
    <name type="scientific">Chryseobacterium aquaticum</name>
    <dbReference type="NCBI Taxonomy" id="452084"/>
    <lineage>
        <taxon>Bacteria</taxon>
        <taxon>Pseudomonadati</taxon>
        <taxon>Bacteroidota</taxon>
        <taxon>Flavobacteriia</taxon>
        <taxon>Flavobacteriales</taxon>
        <taxon>Weeksellaceae</taxon>
        <taxon>Chryseobacterium group</taxon>
        <taxon>Chryseobacterium</taxon>
    </lineage>
</organism>
<protein>
    <recommendedName>
        <fullName evidence="2">DUF6705 domain-containing protein</fullName>
    </recommendedName>
</protein>
<dbReference type="InterPro" id="IPR046551">
    <property type="entry name" value="DUF6705"/>
</dbReference>
<name>A0A848NAA8_9FLAO</name>
<reference evidence="3 4" key="1">
    <citation type="submission" date="2020-04" db="EMBL/GenBank/DDBJ databases">
        <title>Genome analysis and antimicrobial resistance characteristics of Chryseobacterium aquaticum isolated from farmed salmonids.</title>
        <authorList>
            <person name="Saticioglu I.B."/>
            <person name="Duman M."/>
            <person name="Altun S."/>
        </authorList>
    </citation>
    <scope>NUCLEOTIDE SEQUENCE [LARGE SCALE GENOMIC DNA]</scope>
    <source>
        <strain evidence="3 4">C-174</strain>
    </source>
</reference>
<dbReference type="EMBL" id="JABCJF010000012">
    <property type="protein sequence ID" value="NMR35905.1"/>
    <property type="molecule type" value="Genomic_DNA"/>
</dbReference>